<dbReference type="Proteomes" id="UP000499080">
    <property type="component" value="Unassembled WGS sequence"/>
</dbReference>
<evidence type="ECO:0000313" key="2">
    <source>
        <dbReference type="Proteomes" id="UP000499080"/>
    </source>
</evidence>
<protein>
    <submittedName>
        <fullName evidence="1">Uncharacterized protein</fullName>
    </submittedName>
</protein>
<keyword evidence="2" id="KW-1185">Reference proteome</keyword>
<reference evidence="1 2" key="1">
    <citation type="journal article" date="2019" name="Sci. Rep.">
        <title>Orb-weaving spider Araneus ventricosus genome elucidates the spidroin gene catalogue.</title>
        <authorList>
            <person name="Kono N."/>
            <person name="Nakamura H."/>
            <person name="Ohtoshi R."/>
            <person name="Moran D.A.P."/>
            <person name="Shinohara A."/>
            <person name="Yoshida Y."/>
            <person name="Fujiwara M."/>
            <person name="Mori M."/>
            <person name="Tomita M."/>
            <person name="Arakawa K."/>
        </authorList>
    </citation>
    <scope>NUCLEOTIDE SEQUENCE [LARGE SCALE GENOMIC DNA]</scope>
</reference>
<dbReference type="AlphaFoldDB" id="A0A4Y2RZX4"/>
<organism evidence="1 2">
    <name type="scientific">Araneus ventricosus</name>
    <name type="common">Orbweaver spider</name>
    <name type="synonym">Epeira ventricosa</name>
    <dbReference type="NCBI Taxonomy" id="182803"/>
    <lineage>
        <taxon>Eukaryota</taxon>
        <taxon>Metazoa</taxon>
        <taxon>Ecdysozoa</taxon>
        <taxon>Arthropoda</taxon>
        <taxon>Chelicerata</taxon>
        <taxon>Arachnida</taxon>
        <taxon>Araneae</taxon>
        <taxon>Araneomorphae</taxon>
        <taxon>Entelegynae</taxon>
        <taxon>Araneoidea</taxon>
        <taxon>Araneidae</taxon>
        <taxon>Araneus</taxon>
    </lineage>
</organism>
<proteinExistence type="predicted"/>
<gene>
    <name evidence="1" type="ORF">AVEN_148011_1</name>
</gene>
<accession>A0A4Y2RZX4</accession>
<comment type="caution">
    <text evidence="1">The sequence shown here is derived from an EMBL/GenBank/DDBJ whole genome shotgun (WGS) entry which is preliminary data.</text>
</comment>
<dbReference type="EMBL" id="BGPR01019258">
    <property type="protein sequence ID" value="GBN81418.1"/>
    <property type="molecule type" value="Genomic_DNA"/>
</dbReference>
<sequence length="142" mass="15831">MTTPGWESPPYIKPPTGFKEAKKKSLDFSRAESRTAQCGLSPLSVAQRRSIPACYRQAACGPPQTNKLAWFTSINVAFDLVSRSRLAMRQKAKSSVLRLSIPTEARGPSKCNKLVNGCWSLVFDLVVPNETCFWLIHNDEIM</sequence>
<evidence type="ECO:0000313" key="1">
    <source>
        <dbReference type="EMBL" id="GBN81418.1"/>
    </source>
</evidence>
<name>A0A4Y2RZX4_ARAVE</name>